<dbReference type="EMBL" id="CP048113">
    <property type="protein sequence ID" value="QHS59109.1"/>
    <property type="molecule type" value="Genomic_DNA"/>
</dbReference>
<dbReference type="PANTHER" id="PTHR42852">
    <property type="entry name" value="THIOL:DISULFIDE INTERCHANGE PROTEIN DSBE"/>
    <property type="match status" value="1"/>
</dbReference>
<feature type="signal peptide" evidence="5">
    <location>
        <begin position="1"/>
        <end position="19"/>
    </location>
</feature>
<keyword evidence="2" id="KW-0201">Cytochrome c-type biogenesis</keyword>
<dbReference type="Proteomes" id="UP000476411">
    <property type="component" value="Chromosome"/>
</dbReference>
<evidence type="ECO:0000256" key="2">
    <source>
        <dbReference type="ARBA" id="ARBA00022748"/>
    </source>
</evidence>
<evidence type="ECO:0000256" key="1">
    <source>
        <dbReference type="ARBA" id="ARBA00004196"/>
    </source>
</evidence>
<evidence type="ECO:0000256" key="3">
    <source>
        <dbReference type="ARBA" id="ARBA00023157"/>
    </source>
</evidence>
<name>A0A6B9ZBA2_9BACT</name>
<dbReference type="RefSeq" id="WP_162330811.1">
    <property type="nucleotide sequence ID" value="NZ_CP048113.1"/>
</dbReference>
<protein>
    <submittedName>
        <fullName evidence="7">AhpC/TSA family protein</fullName>
    </submittedName>
</protein>
<evidence type="ECO:0000313" key="7">
    <source>
        <dbReference type="EMBL" id="QHS59109.1"/>
    </source>
</evidence>
<evidence type="ECO:0000259" key="6">
    <source>
        <dbReference type="PROSITE" id="PS51352"/>
    </source>
</evidence>
<keyword evidence="8" id="KW-1185">Reference proteome</keyword>
<sequence>MPRILLIVLLLSAFSIVDAQQKKQYVINGEIKGAPEGASIYILIMPPEIFDSCVVKGEQFSFTGTLIQPAEAIIWPGPMSRMNDKRARLQCWIDEQPVHVSGSTTDFAAAEIRGGRAEADYLDYVKGLPANDDSMQMAYLLAYAHRHPDNYKVAQEVFFHRQSFSLDVMKTIYKGYSARIKQSVFGESTGQYLSAAEQLKPGIAAPAFTLPDMHNKPTALADFKGKYVLLNVWASSCGPCRRKNPLLNEVYEKYKQHNFVILGVGLDQYDTFAAAIRKDQVEWPNTYDPSPLSSKMMASYNISTIPYMLLIDPEGKILLMNPGIEKTDQGYILTDDKGNIYGRMEDVLSGGQGKLTRQR</sequence>
<dbReference type="Pfam" id="PF00578">
    <property type="entry name" value="AhpC-TSA"/>
    <property type="match status" value="1"/>
</dbReference>
<evidence type="ECO:0000313" key="8">
    <source>
        <dbReference type="Proteomes" id="UP000476411"/>
    </source>
</evidence>
<dbReference type="InterPro" id="IPR000866">
    <property type="entry name" value="AhpC/TSA"/>
</dbReference>
<dbReference type="PROSITE" id="PS51352">
    <property type="entry name" value="THIOREDOXIN_2"/>
    <property type="match status" value="1"/>
</dbReference>
<dbReference type="SUPFAM" id="SSF52833">
    <property type="entry name" value="Thioredoxin-like"/>
    <property type="match status" value="1"/>
</dbReference>
<dbReference type="GO" id="GO:0030313">
    <property type="term" value="C:cell envelope"/>
    <property type="evidence" value="ECO:0007669"/>
    <property type="project" value="UniProtKB-SubCell"/>
</dbReference>
<dbReference type="GO" id="GO:0016491">
    <property type="term" value="F:oxidoreductase activity"/>
    <property type="evidence" value="ECO:0007669"/>
    <property type="project" value="InterPro"/>
</dbReference>
<dbReference type="InterPro" id="IPR050553">
    <property type="entry name" value="Thioredoxin_ResA/DsbE_sf"/>
</dbReference>
<keyword evidence="3" id="KW-1015">Disulfide bond</keyword>
<dbReference type="CDD" id="cd02966">
    <property type="entry name" value="TlpA_like_family"/>
    <property type="match status" value="1"/>
</dbReference>
<feature type="chain" id="PRO_5025446718" evidence="5">
    <location>
        <begin position="20"/>
        <end position="359"/>
    </location>
</feature>
<dbReference type="InterPro" id="IPR036249">
    <property type="entry name" value="Thioredoxin-like_sf"/>
</dbReference>
<dbReference type="PANTHER" id="PTHR42852:SF6">
    <property type="entry name" value="THIOL:DISULFIDE INTERCHANGE PROTEIN DSBE"/>
    <property type="match status" value="1"/>
</dbReference>
<dbReference type="GO" id="GO:0017004">
    <property type="term" value="P:cytochrome complex assembly"/>
    <property type="evidence" value="ECO:0007669"/>
    <property type="project" value="UniProtKB-KW"/>
</dbReference>
<feature type="domain" description="Thioredoxin" evidence="6">
    <location>
        <begin position="199"/>
        <end position="339"/>
    </location>
</feature>
<dbReference type="KEGG" id="chih:GWR21_05715"/>
<keyword evidence="4" id="KW-0676">Redox-active center</keyword>
<dbReference type="Gene3D" id="3.40.30.10">
    <property type="entry name" value="Glutaredoxin"/>
    <property type="match status" value="1"/>
</dbReference>
<evidence type="ECO:0000256" key="4">
    <source>
        <dbReference type="ARBA" id="ARBA00023284"/>
    </source>
</evidence>
<evidence type="ECO:0000256" key="5">
    <source>
        <dbReference type="SAM" id="SignalP"/>
    </source>
</evidence>
<reference evidence="7 8" key="1">
    <citation type="submission" date="2020-01" db="EMBL/GenBank/DDBJ databases">
        <title>Complete genome sequence of Chitinophaga sp. H33E-04 isolated from quinoa roots.</title>
        <authorList>
            <person name="Weon H.-Y."/>
            <person name="Lee S.A."/>
        </authorList>
    </citation>
    <scope>NUCLEOTIDE SEQUENCE [LARGE SCALE GENOMIC DNA]</scope>
    <source>
        <strain evidence="7 8">H33E-04</strain>
    </source>
</reference>
<dbReference type="InterPro" id="IPR025380">
    <property type="entry name" value="DUF4369"/>
</dbReference>
<proteinExistence type="predicted"/>
<dbReference type="InterPro" id="IPR013766">
    <property type="entry name" value="Thioredoxin_domain"/>
</dbReference>
<keyword evidence="5" id="KW-0732">Signal</keyword>
<gene>
    <name evidence="7" type="ORF">GWR21_05715</name>
</gene>
<dbReference type="Pfam" id="PF14289">
    <property type="entry name" value="DUF4369"/>
    <property type="match status" value="1"/>
</dbReference>
<comment type="subcellular location">
    <subcellularLocation>
        <location evidence="1">Cell envelope</location>
    </subcellularLocation>
</comment>
<accession>A0A6B9ZBA2</accession>
<dbReference type="GO" id="GO:0016209">
    <property type="term" value="F:antioxidant activity"/>
    <property type="evidence" value="ECO:0007669"/>
    <property type="project" value="InterPro"/>
</dbReference>
<dbReference type="AlphaFoldDB" id="A0A6B9ZBA2"/>
<organism evidence="7 8">
    <name type="scientific">Chitinophaga agri</name>
    <dbReference type="NCBI Taxonomy" id="2703787"/>
    <lineage>
        <taxon>Bacteria</taxon>
        <taxon>Pseudomonadati</taxon>
        <taxon>Bacteroidota</taxon>
        <taxon>Chitinophagia</taxon>
        <taxon>Chitinophagales</taxon>
        <taxon>Chitinophagaceae</taxon>
        <taxon>Chitinophaga</taxon>
    </lineage>
</organism>